<proteinExistence type="predicted"/>
<dbReference type="Proteomes" id="UP001060085">
    <property type="component" value="Linkage Group LG05"/>
</dbReference>
<accession>A0ACC0ANE5</accession>
<comment type="caution">
    <text evidence="1">The sequence shown here is derived from an EMBL/GenBank/DDBJ whole genome shotgun (WGS) entry which is preliminary data.</text>
</comment>
<evidence type="ECO:0000313" key="2">
    <source>
        <dbReference type="Proteomes" id="UP001060085"/>
    </source>
</evidence>
<keyword evidence="2" id="KW-1185">Reference proteome</keyword>
<protein>
    <submittedName>
        <fullName evidence="1">Uncharacterized protein</fullName>
    </submittedName>
</protein>
<dbReference type="EMBL" id="CM044705">
    <property type="protein sequence ID" value="KAI5662246.1"/>
    <property type="molecule type" value="Genomic_DNA"/>
</dbReference>
<sequence length="521" mass="60022">MELNFKSIIFLVFVSLTLYWVYRILDWVWFKPKKLEKCLREQGFKGNPYRLFLGDQYDSGKLIRQALTKPIGVEEDVKKRIVPHILKTVGTHGKKSFMWVGRIPRVNITDPELIKEVLTKYYKFQKNHHDLDPITKLLLTGIGSLEGDPWAKRRKIINAAFHFEKLKLMLPAFYLSCRDMVTKWDNKVPEGGSAEVDVWHDIETLTGDVISRTLFGSNFEEGRRIFELMKELTALTIDVIRSVYIPGQRFLPTKRNNRMRAIDKEVRVRITEIINKKMKVMKSGEAASAADDFLGILLECNLNEIKEQGNNKSAGMTIGEIIGECKLFYFAGQDTTSTLLVWTMVLLSRFPEWQTRAREEVFQVFGNKTPDYDGISHLKVITMILYEVLRLYTPVAELTKVAHEATQLGKYFIPAGVQLMMPQILLHHDPEIWGEDVMEFKPERFAEGVLKATKSQGSFFPFSLGPRMCIGQNFALLEAKMAMSLILRRFSFELSPSYVHAPFTLITMQPQYGAHLILHKL</sequence>
<gene>
    <name evidence="1" type="ORF">M9H77_21569</name>
</gene>
<organism evidence="1 2">
    <name type="scientific">Catharanthus roseus</name>
    <name type="common">Madagascar periwinkle</name>
    <name type="synonym">Vinca rosea</name>
    <dbReference type="NCBI Taxonomy" id="4058"/>
    <lineage>
        <taxon>Eukaryota</taxon>
        <taxon>Viridiplantae</taxon>
        <taxon>Streptophyta</taxon>
        <taxon>Embryophyta</taxon>
        <taxon>Tracheophyta</taxon>
        <taxon>Spermatophyta</taxon>
        <taxon>Magnoliopsida</taxon>
        <taxon>eudicotyledons</taxon>
        <taxon>Gunneridae</taxon>
        <taxon>Pentapetalae</taxon>
        <taxon>asterids</taxon>
        <taxon>lamiids</taxon>
        <taxon>Gentianales</taxon>
        <taxon>Apocynaceae</taxon>
        <taxon>Rauvolfioideae</taxon>
        <taxon>Vinceae</taxon>
        <taxon>Catharanthinae</taxon>
        <taxon>Catharanthus</taxon>
    </lineage>
</organism>
<reference evidence="2" key="1">
    <citation type="journal article" date="2023" name="Nat. Plants">
        <title>Single-cell RNA sequencing provides a high-resolution roadmap for understanding the multicellular compartmentation of specialized metabolism.</title>
        <authorList>
            <person name="Sun S."/>
            <person name="Shen X."/>
            <person name="Li Y."/>
            <person name="Li Y."/>
            <person name="Wang S."/>
            <person name="Li R."/>
            <person name="Zhang H."/>
            <person name="Shen G."/>
            <person name="Guo B."/>
            <person name="Wei J."/>
            <person name="Xu J."/>
            <person name="St-Pierre B."/>
            <person name="Chen S."/>
            <person name="Sun C."/>
        </authorList>
    </citation>
    <scope>NUCLEOTIDE SEQUENCE [LARGE SCALE GENOMIC DNA]</scope>
</reference>
<name>A0ACC0ANE5_CATRO</name>
<evidence type="ECO:0000313" key="1">
    <source>
        <dbReference type="EMBL" id="KAI5662246.1"/>
    </source>
</evidence>